<reference evidence="8 9" key="1">
    <citation type="journal article" date="2016" name="Nat. Commun.">
        <title>Thousands of microbial genomes shed light on interconnected biogeochemical processes in an aquifer system.</title>
        <authorList>
            <person name="Anantharaman K."/>
            <person name="Brown C.T."/>
            <person name="Hug L.A."/>
            <person name="Sharon I."/>
            <person name="Castelle C.J."/>
            <person name="Probst A.J."/>
            <person name="Thomas B.C."/>
            <person name="Singh A."/>
            <person name="Wilkins M.J."/>
            <person name="Karaoz U."/>
            <person name="Brodie E.L."/>
            <person name="Williams K.H."/>
            <person name="Hubbard S.S."/>
            <person name="Banfield J.F."/>
        </authorList>
    </citation>
    <scope>NUCLEOTIDE SEQUENCE [LARGE SCALE GENOMIC DNA]</scope>
</reference>
<sequence>MKTARDPRHQARRLAAGRIYSKICPKDSSNLYSSSEEDLISTLKETLEIENYDQYLFESITGSVFASMENLKAQINRNSRDWSIDKMYKMDLAVLLMAVSELNRAQTPQKVIIDEAVELAKEFCEQDSPKFINGILAGVTKENESAKS</sequence>
<dbReference type="PANTHER" id="PTHR11078:SF3">
    <property type="entry name" value="ANTITERMINATION NUSB DOMAIN-CONTAINING PROTEIN"/>
    <property type="match status" value="1"/>
</dbReference>
<dbReference type="InterPro" id="IPR006027">
    <property type="entry name" value="NusB_RsmB_TIM44"/>
</dbReference>
<dbReference type="InterPro" id="IPR011605">
    <property type="entry name" value="NusB_fam"/>
</dbReference>
<feature type="domain" description="NusB/RsmB/TIM44" evidence="7">
    <location>
        <begin position="10"/>
        <end position="141"/>
    </location>
</feature>
<organism evidence="8 9">
    <name type="scientific">candidate division WWE3 bacterium RIFCSPLOWO2_01_FULL_39_13</name>
    <dbReference type="NCBI Taxonomy" id="1802624"/>
    <lineage>
        <taxon>Bacteria</taxon>
        <taxon>Katanobacteria</taxon>
    </lineage>
</organism>
<comment type="caution">
    <text evidence="8">The sequence shown here is derived from an EMBL/GenBank/DDBJ whole genome shotgun (WGS) entry which is preliminary data.</text>
</comment>
<evidence type="ECO:0000259" key="7">
    <source>
        <dbReference type="Pfam" id="PF01029"/>
    </source>
</evidence>
<dbReference type="GO" id="GO:0003723">
    <property type="term" value="F:RNA binding"/>
    <property type="evidence" value="ECO:0007669"/>
    <property type="project" value="UniProtKB-UniRule"/>
</dbReference>
<dbReference type="Gene3D" id="1.10.940.10">
    <property type="entry name" value="NusB-like"/>
    <property type="match status" value="1"/>
</dbReference>
<dbReference type="InterPro" id="IPR035926">
    <property type="entry name" value="NusB-like_sf"/>
</dbReference>
<evidence type="ECO:0000256" key="3">
    <source>
        <dbReference type="ARBA" id="ARBA00022884"/>
    </source>
</evidence>
<dbReference type="NCBIfam" id="TIGR01951">
    <property type="entry name" value="nusB"/>
    <property type="match status" value="1"/>
</dbReference>
<dbReference type="PANTHER" id="PTHR11078">
    <property type="entry name" value="N UTILIZATION SUBSTANCE PROTEIN B-RELATED"/>
    <property type="match status" value="1"/>
</dbReference>
<dbReference type="EMBL" id="MEVH01000010">
    <property type="protein sequence ID" value="OGC51911.1"/>
    <property type="molecule type" value="Genomic_DNA"/>
</dbReference>
<keyword evidence="3 6" id="KW-0694">RNA-binding</keyword>
<dbReference type="GO" id="GO:0005829">
    <property type="term" value="C:cytosol"/>
    <property type="evidence" value="ECO:0007669"/>
    <property type="project" value="TreeGrafter"/>
</dbReference>
<dbReference type="HAMAP" id="MF_00073">
    <property type="entry name" value="NusB"/>
    <property type="match status" value="1"/>
</dbReference>
<proteinExistence type="inferred from homology"/>
<protein>
    <recommendedName>
        <fullName evidence="6">Transcription antitermination protein NusB</fullName>
    </recommendedName>
    <alternativeName>
        <fullName evidence="6">Antitermination factor NusB</fullName>
    </alternativeName>
</protein>
<comment type="function">
    <text evidence="6">Involved in transcription antitermination. Required for transcription of ribosomal RNA (rRNA) genes. Binds specifically to the boxA antiterminator sequence of the ribosomal RNA (rrn) operons.</text>
</comment>
<evidence type="ECO:0000313" key="9">
    <source>
        <dbReference type="Proteomes" id="UP000178771"/>
    </source>
</evidence>
<gene>
    <name evidence="6" type="primary">nusB</name>
    <name evidence="8" type="ORF">A2982_02255</name>
</gene>
<dbReference type="Pfam" id="PF01029">
    <property type="entry name" value="NusB"/>
    <property type="match status" value="1"/>
</dbReference>
<dbReference type="GO" id="GO:0006353">
    <property type="term" value="P:DNA-templated transcription termination"/>
    <property type="evidence" value="ECO:0007669"/>
    <property type="project" value="UniProtKB-UniRule"/>
</dbReference>
<dbReference type="AlphaFoldDB" id="A0A1F4V3Y2"/>
<keyword evidence="5 6" id="KW-0804">Transcription</keyword>
<name>A0A1F4V3Y2_UNCKA</name>
<comment type="similarity">
    <text evidence="1 6">Belongs to the NusB family.</text>
</comment>
<evidence type="ECO:0000256" key="6">
    <source>
        <dbReference type="HAMAP-Rule" id="MF_00073"/>
    </source>
</evidence>
<evidence type="ECO:0000313" key="8">
    <source>
        <dbReference type="EMBL" id="OGC51911.1"/>
    </source>
</evidence>
<dbReference type="GO" id="GO:0031564">
    <property type="term" value="P:transcription antitermination"/>
    <property type="evidence" value="ECO:0007669"/>
    <property type="project" value="UniProtKB-KW"/>
</dbReference>
<dbReference type="Proteomes" id="UP000178771">
    <property type="component" value="Unassembled WGS sequence"/>
</dbReference>
<evidence type="ECO:0000256" key="1">
    <source>
        <dbReference type="ARBA" id="ARBA00005952"/>
    </source>
</evidence>
<evidence type="ECO:0000256" key="2">
    <source>
        <dbReference type="ARBA" id="ARBA00022814"/>
    </source>
</evidence>
<accession>A0A1F4V3Y2</accession>
<keyword evidence="2 6" id="KW-0889">Transcription antitermination</keyword>
<dbReference type="SUPFAM" id="SSF48013">
    <property type="entry name" value="NusB-like"/>
    <property type="match status" value="1"/>
</dbReference>
<evidence type="ECO:0000256" key="5">
    <source>
        <dbReference type="ARBA" id="ARBA00023163"/>
    </source>
</evidence>
<keyword evidence="4 6" id="KW-0805">Transcription regulation</keyword>
<evidence type="ECO:0000256" key="4">
    <source>
        <dbReference type="ARBA" id="ARBA00023015"/>
    </source>
</evidence>
<dbReference type="STRING" id="1802624.A2982_02255"/>